<evidence type="ECO:0000256" key="1">
    <source>
        <dbReference type="SAM" id="Phobius"/>
    </source>
</evidence>
<feature type="transmembrane region" description="Helical" evidence="1">
    <location>
        <begin position="70"/>
        <end position="89"/>
    </location>
</feature>
<gene>
    <name evidence="2" type="ORF">C9994_03005</name>
</gene>
<comment type="caution">
    <text evidence="2">The sequence shown here is derived from an EMBL/GenBank/DDBJ whole genome shotgun (WGS) entry which is preliminary data.</text>
</comment>
<organism evidence="2 3">
    <name type="scientific">Marivirga lumbricoides</name>
    <dbReference type="NCBI Taxonomy" id="1046115"/>
    <lineage>
        <taxon>Bacteria</taxon>
        <taxon>Pseudomonadati</taxon>
        <taxon>Bacteroidota</taxon>
        <taxon>Cytophagia</taxon>
        <taxon>Cytophagales</taxon>
        <taxon>Marivirgaceae</taxon>
        <taxon>Marivirga</taxon>
    </lineage>
</organism>
<feature type="transmembrane region" description="Helical" evidence="1">
    <location>
        <begin position="7"/>
        <end position="26"/>
    </location>
</feature>
<accession>A0A2T4DUD5</accession>
<feature type="transmembrane region" description="Helical" evidence="1">
    <location>
        <begin position="38"/>
        <end position="58"/>
    </location>
</feature>
<sequence>MNQKLLTTLKILGIPVIYGVILRLFFDVDQWDELFYVMSLSFLFCLPTIMGVLTIYFSPIEKVNSGTYKFFMPWVPIGFFMFITLIAQIEGWACWLMVAPLFLLAASLGGFIGGWLKTKKSQNRLNISLIALAPFLLAPAESLINTIPSTYKAYTEIDIKASKEEIWKNVTRVKEIDQKDDSGWLSGFLGFPRPIKAELDYDGIGAYRKAIFTGGLIFHETVYEYHHEENMSFTIKANPHEIPSTTMDEHILIGGDYFDVLNGTYELEKLDNETYRLHLYSHFQMNTHFNFYAGYWGQLIMKDIQNNILRVIKKRAEK</sequence>
<dbReference type="SUPFAM" id="SSF55961">
    <property type="entry name" value="Bet v1-like"/>
    <property type="match status" value="1"/>
</dbReference>
<keyword evidence="1" id="KW-0472">Membrane</keyword>
<keyword evidence="1" id="KW-1133">Transmembrane helix</keyword>
<keyword evidence="1" id="KW-0812">Transmembrane</keyword>
<protein>
    <recommendedName>
        <fullName evidence="4">SRPBCC family protein</fullName>
    </recommendedName>
</protein>
<dbReference type="EMBL" id="PYVU01000014">
    <property type="protein sequence ID" value="PTB97435.1"/>
    <property type="molecule type" value="Genomic_DNA"/>
</dbReference>
<feature type="transmembrane region" description="Helical" evidence="1">
    <location>
        <begin position="95"/>
        <end position="116"/>
    </location>
</feature>
<evidence type="ECO:0000313" key="3">
    <source>
        <dbReference type="Proteomes" id="UP000240608"/>
    </source>
</evidence>
<reference evidence="2 3" key="1">
    <citation type="submission" date="2018-03" db="EMBL/GenBank/DDBJ databases">
        <title>Cross-interface Injection: A General Nanoliter Liquid Handling Method Applied to Single Cells Genome Amplification Automated Nanoliter Liquid Handling Applied to Single Cell Multiple Displacement Amplification.</title>
        <authorList>
            <person name="Yun J."/>
            <person name="Xu P."/>
            <person name="Xu J."/>
            <person name="Dai X."/>
            <person name="Wang Y."/>
            <person name="Zheng X."/>
            <person name="Cao C."/>
            <person name="Yi Q."/>
            <person name="Zhu Y."/>
            <person name="Wang L."/>
            <person name="Dong Z."/>
            <person name="Huang Y."/>
            <person name="Huang L."/>
            <person name="Du W."/>
        </authorList>
    </citation>
    <scope>NUCLEOTIDE SEQUENCE [LARGE SCALE GENOMIC DNA]</scope>
    <source>
        <strain evidence="2 3">Z-D1-2</strain>
    </source>
</reference>
<dbReference type="AlphaFoldDB" id="A0A2T4DUD5"/>
<dbReference type="Proteomes" id="UP000240608">
    <property type="component" value="Unassembled WGS sequence"/>
</dbReference>
<evidence type="ECO:0000313" key="2">
    <source>
        <dbReference type="EMBL" id="PTB97435.1"/>
    </source>
</evidence>
<proteinExistence type="predicted"/>
<name>A0A2T4DUD5_9BACT</name>
<evidence type="ECO:0008006" key="4">
    <source>
        <dbReference type="Google" id="ProtNLM"/>
    </source>
</evidence>